<proteinExistence type="predicted"/>
<evidence type="ECO:0000313" key="2">
    <source>
        <dbReference type="Proteomes" id="UP001223712"/>
    </source>
</evidence>
<dbReference type="EMBL" id="JAUFQY010000001">
    <property type="protein sequence ID" value="MDN3699787.1"/>
    <property type="molecule type" value="Genomic_DNA"/>
</dbReference>
<keyword evidence="2" id="KW-1185">Reference proteome</keyword>
<dbReference type="RefSeq" id="WP_290334643.1">
    <property type="nucleotide sequence ID" value="NZ_JAUFQY010000001.1"/>
</dbReference>
<reference evidence="2" key="1">
    <citation type="journal article" date="2019" name="Int. J. Syst. Evol. Microbiol.">
        <title>The Global Catalogue of Microorganisms (GCM) 10K type strain sequencing project: providing services to taxonomists for standard genome sequencing and annotation.</title>
        <authorList>
            <consortium name="The Broad Institute Genomics Platform"/>
            <consortium name="The Broad Institute Genome Sequencing Center for Infectious Disease"/>
            <person name="Wu L."/>
            <person name="Ma J."/>
        </authorList>
    </citation>
    <scope>NUCLEOTIDE SEQUENCE [LARGE SCALE GENOMIC DNA]</scope>
    <source>
        <strain evidence="2">CECT 7226</strain>
    </source>
</reference>
<organism evidence="1 2">
    <name type="scientific">Vibrio artabrorum</name>
    <dbReference type="NCBI Taxonomy" id="446374"/>
    <lineage>
        <taxon>Bacteria</taxon>
        <taxon>Pseudomonadati</taxon>
        <taxon>Pseudomonadota</taxon>
        <taxon>Gammaproteobacteria</taxon>
        <taxon>Vibrionales</taxon>
        <taxon>Vibrionaceae</taxon>
        <taxon>Vibrio</taxon>
    </lineage>
</organism>
<name>A0ABT8CDK6_9VIBR</name>
<dbReference type="Proteomes" id="UP001223712">
    <property type="component" value="Unassembled WGS sequence"/>
</dbReference>
<protein>
    <submittedName>
        <fullName evidence="1">Uncharacterized protein</fullName>
    </submittedName>
</protein>
<gene>
    <name evidence="1" type="ORF">QWY96_00605</name>
</gene>
<evidence type="ECO:0000313" key="1">
    <source>
        <dbReference type="EMBL" id="MDN3699787.1"/>
    </source>
</evidence>
<comment type="caution">
    <text evidence="1">The sequence shown here is derived from an EMBL/GenBank/DDBJ whole genome shotgun (WGS) entry which is preliminary data.</text>
</comment>
<sequence length="173" mass="19495">MVYPKMAVFAAEDIDFTSDNKPLENAKVEIEKKLFSCQRFLVDANMSQELLWEGITSAKQLDSRVKSFLNQGLDERYFGNDALLSVPVSGHVSPELSRITATMDFVEELYDRCSSPDIISLVKQCSNIESIAELRKVGSELEALMRRAQYDESVFLNRWAEIANSGLNTVDSN</sequence>
<accession>A0ABT8CDK6</accession>